<feature type="transmembrane region" description="Helical" evidence="1">
    <location>
        <begin position="291"/>
        <end position="315"/>
    </location>
</feature>
<dbReference type="PATRIC" id="fig|1300349.4.peg.1482"/>
<dbReference type="RefSeq" id="WP_068863620.1">
    <property type="nucleotide sequence ID" value="NZ_LZYB01000003.1"/>
</dbReference>
<feature type="transmembrane region" description="Helical" evidence="1">
    <location>
        <begin position="343"/>
        <end position="363"/>
    </location>
</feature>
<gene>
    <name evidence="2" type="ORF">I603_1483</name>
</gene>
<accession>A0A1A7BIN9</accession>
<keyword evidence="1" id="KW-0812">Transmembrane</keyword>
<keyword evidence="1" id="KW-1133">Transmembrane helix</keyword>
<name>A0A1A7BIN9_9SPHN</name>
<feature type="transmembrane region" description="Helical" evidence="1">
    <location>
        <begin position="187"/>
        <end position="215"/>
    </location>
</feature>
<comment type="caution">
    <text evidence="2">The sequence shown here is derived from an EMBL/GenBank/DDBJ whole genome shotgun (WGS) entry which is preliminary data.</text>
</comment>
<proteinExistence type="predicted"/>
<evidence type="ECO:0000313" key="3">
    <source>
        <dbReference type="Proteomes" id="UP000092484"/>
    </source>
</evidence>
<feature type="transmembrane region" description="Helical" evidence="1">
    <location>
        <begin position="227"/>
        <end position="245"/>
    </location>
</feature>
<sequence>MIPRRADIGLVQRPFPAIVLVWLGVSTIIALASPHLAAARFPDVDDTMRLLQVRDLLAGQDWFDLRQYRINPPEGTLMHWSRLVDAPLAGLIWLLSHVLPAARAEFLVAFAAPLLLMLMTMLAVGRIALQRFGLRVTLLAIGAFALMPMVPAQFQPLRIDHHGWQILMVALALWAVFQSHAVRGGTIAGLAMAAGLVISLETVVMAAGFALLFTWRWLADPAARVWLVRYLQALAGGLAAFFALTRGVADLAAHCDAIAPAHLGLFGTIAVGVSVLGLASPASRLMVLGGLAASGLAGIAVLGATAPACLASPFAGLDPLVRDLWYLRVTEGMPVWQQPIGEAFSAVVQCLVALGVAIVCAARGDEGLRDWWREYALVLAVAILGGLATWRSIAFAGIMCTIPLAVLAARVIDLWQGSARLPARLAAAIAIYLVFLPAPAALALDGLLHRTGAINEPEIFPSTCEIHNTMRHIDRLPAGIVFAPLDIGPPLLLDTHHSIIGSGHHRSASGMRDVIAAFTGNQATAHQQITAHRADYVVVCTDVVEFTNYRAAGGPDSFANALVEGPLPDWLEPVDLPLPDALRVWKVVRPSSGQAGPQPR</sequence>
<reference evidence="2 3" key="1">
    <citation type="submission" date="2016-06" db="EMBL/GenBank/DDBJ databases">
        <title>Genome sequence of Porphyrobacter dokdonensis DSW-74.</title>
        <authorList>
            <person name="Kim J.F."/>
            <person name="Song J.Y."/>
        </authorList>
    </citation>
    <scope>NUCLEOTIDE SEQUENCE [LARGE SCALE GENOMIC DNA]</scope>
    <source>
        <strain evidence="2 3">DSW-74</strain>
    </source>
</reference>
<feature type="transmembrane region" description="Helical" evidence="1">
    <location>
        <begin position="257"/>
        <end position="279"/>
    </location>
</feature>
<dbReference type="STRING" id="1300349.I603_1483"/>
<feature type="transmembrane region" description="Helical" evidence="1">
    <location>
        <begin position="425"/>
        <end position="444"/>
    </location>
</feature>
<feature type="transmembrane region" description="Helical" evidence="1">
    <location>
        <begin position="134"/>
        <end position="152"/>
    </location>
</feature>
<keyword evidence="3" id="KW-1185">Reference proteome</keyword>
<evidence type="ECO:0000313" key="2">
    <source>
        <dbReference type="EMBL" id="OBV11075.1"/>
    </source>
</evidence>
<feature type="transmembrane region" description="Helical" evidence="1">
    <location>
        <begin position="106"/>
        <end position="128"/>
    </location>
</feature>
<keyword evidence="1" id="KW-0472">Membrane</keyword>
<evidence type="ECO:0000256" key="1">
    <source>
        <dbReference type="SAM" id="Phobius"/>
    </source>
</evidence>
<organism evidence="2 3">
    <name type="scientific">Erythrobacter dokdonensis DSW-74</name>
    <dbReference type="NCBI Taxonomy" id="1300349"/>
    <lineage>
        <taxon>Bacteria</taxon>
        <taxon>Pseudomonadati</taxon>
        <taxon>Pseudomonadota</taxon>
        <taxon>Alphaproteobacteria</taxon>
        <taxon>Sphingomonadales</taxon>
        <taxon>Erythrobacteraceae</taxon>
        <taxon>Erythrobacter/Porphyrobacter group</taxon>
        <taxon>Erythrobacter</taxon>
    </lineage>
</organism>
<protein>
    <submittedName>
        <fullName evidence="2">Uncharacterized protein</fullName>
    </submittedName>
</protein>
<dbReference type="AlphaFoldDB" id="A0A1A7BIN9"/>
<feature type="transmembrane region" description="Helical" evidence="1">
    <location>
        <begin position="375"/>
        <end position="405"/>
    </location>
</feature>
<feature type="transmembrane region" description="Helical" evidence="1">
    <location>
        <begin position="20"/>
        <end position="41"/>
    </location>
</feature>
<dbReference type="EMBL" id="LZYB01000003">
    <property type="protein sequence ID" value="OBV11075.1"/>
    <property type="molecule type" value="Genomic_DNA"/>
</dbReference>
<dbReference type="Proteomes" id="UP000092484">
    <property type="component" value="Unassembled WGS sequence"/>
</dbReference>